<dbReference type="AlphaFoldDB" id="A0A238JZL3"/>
<dbReference type="EMBL" id="FXYF01000002">
    <property type="protein sequence ID" value="SMX36080.1"/>
    <property type="molecule type" value="Genomic_DNA"/>
</dbReference>
<feature type="compositionally biased region" description="Basic and acidic residues" evidence="1">
    <location>
        <begin position="238"/>
        <end position="247"/>
    </location>
</feature>
<name>A0A238JZL3_9RHOB</name>
<dbReference type="Proteomes" id="UP000207598">
    <property type="component" value="Unassembled WGS sequence"/>
</dbReference>
<proteinExistence type="predicted"/>
<keyword evidence="3" id="KW-1185">Reference proteome</keyword>
<organism evidence="2 3">
    <name type="scientific">Maliponia aquimaris</name>
    <dbReference type="NCBI Taxonomy" id="1673631"/>
    <lineage>
        <taxon>Bacteria</taxon>
        <taxon>Pseudomonadati</taxon>
        <taxon>Pseudomonadota</taxon>
        <taxon>Alphaproteobacteria</taxon>
        <taxon>Rhodobacterales</taxon>
        <taxon>Paracoccaceae</taxon>
        <taxon>Maliponia</taxon>
    </lineage>
</organism>
<dbReference type="SUPFAM" id="SSF52540">
    <property type="entry name" value="P-loop containing nucleoside triphosphate hydrolases"/>
    <property type="match status" value="1"/>
</dbReference>
<protein>
    <recommendedName>
        <fullName evidence="4">Sulfotransferase family protein</fullName>
    </recommendedName>
</protein>
<accession>A0A238JZL3</accession>
<feature type="region of interest" description="Disordered" evidence="1">
    <location>
        <begin position="200"/>
        <end position="247"/>
    </location>
</feature>
<reference evidence="2 3" key="1">
    <citation type="submission" date="2017-05" db="EMBL/GenBank/DDBJ databases">
        <authorList>
            <person name="Song R."/>
            <person name="Chenine A.L."/>
            <person name="Ruprecht R.M."/>
        </authorList>
    </citation>
    <scope>NUCLEOTIDE SEQUENCE [LARGE SCALE GENOMIC DNA]</scope>
    <source>
        <strain evidence="2 3">CECT 8898</strain>
    </source>
</reference>
<feature type="compositionally biased region" description="Basic and acidic residues" evidence="1">
    <location>
        <begin position="211"/>
        <end position="228"/>
    </location>
</feature>
<evidence type="ECO:0000256" key="1">
    <source>
        <dbReference type="SAM" id="MobiDB-lite"/>
    </source>
</evidence>
<evidence type="ECO:0008006" key="4">
    <source>
        <dbReference type="Google" id="ProtNLM"/>
    </source>
</evidence>
<dbReference type="RefSeq" id="WP_245853230.1">
    <property type="nucleotide sequence ID" value="NZ_FXYF01000002.1"/>
</dbReference>
<gene>
    <name evidence="2" type="ORF">MAA8898_00745</name>
</gene>
<dbReference type="Gene3D" id="3.40.50.300">
    <property type="entry name" value="P-loop containing nucleotide triphosphate hydrolases"/>
    <property type="match status" value="1"/>
</dbReference>
<dbReference type="InterPro" id="IPR027417">
    <property type="entry name" value="P-loop_NTPase"/>
</dbReference>
<sequence>MSDLRVKLVNLGLPKTGTTTLHHALVQAGWRAADHKVRRIHARDPGLGGTAIARQLYNGYFENGDPFAHLDGLYDALTEISVLNPTASLWPQCDYALIKAMRLARPGMLFVATWRPAAEISDSMRRWGNLGTDRLPAGAIPGLPEGYGDTDAQRIRWIEGHYAMLRDLFGEDPRYLELPVGADDARDLLAAHTGLDLPWWGKLNENTGETPQERPKTKSKTGDRPKDGPHRRRKSTKNKAEKARGAA</sequence>
<evidence type="ECO:0000313" key="3">
    <source>
        <dbReference type="Proteomes" id="UP000207598"/>
    </source>
</evidence>
<evidence type="ECO:0000313" key="2">
    <source>
        <dbReference type="EMBL" id="SMX36080.1"/>
    </source>
</evidence>